<sequence length="540" mass="61589">MDEPSTITLAAFLEKCNPHGREFIKFYFGASLEIVYPITTCSTTTLVNEKCEGEYQIQHLSNNIKNLNVQCTYFCNLHFTRDMTFTLTDECAKHHATQITIEVDVGKEVVVPYFLRLDRTLLNHLEEGEGDSHIIKLPQFEFLTFKCTILKILDKFELYIENIDFPVKINGSKRSYWVQLGNMNDDSSDFIEKLNFSFNPDIVQQQFNVRMSENRDASQSFGPSSRNPTAPTEVTDVGEEDVQFYDANCNERLNLESENPSEPKKDENVMSNDCSNVCGDIVEMSAAEKADDEKLNDKYQILNIYDKEKKQKDVDAEVKPRVITMDNLRKALDEIQMNTTLQESTTVPSTKDDTILTNIDHVQKPTSPQNPPKPVPRESFFETSTSPSSSNITTPTKKTDLSKTPITKITKSSQSDKNLSQLLSSLEQKQKFYNKILNQTKYTDVILVNQNGEEVNAFRCFLANSSPVFEAIFDSKIELPCRIEVGAFECETIKQAVYFSQGDLITVNGNVMDLFKFAKTFAMKILMVCKFFCKFFSLKL</sequence>
<evidence type="ECO:0000313" key="4">
    <source>
        <dbReference type="WBParaSite" id="PSU_v2.g6263.t1"/>
    </source>
</evidence>
<dbReference type="CDD" id="cd18186">
    <property type="entry name" value="BTB_POZ_ZBTB_KLHL-like"/>
    <property type="match status" value="1"/>
</dbReference>
<dbReference type="WBParaSite" id="PSU_v2.g6263.t1">
    <property type="protein sequence ID" value="PSU_v2.g6263.t1"/>
    <property type="gene ID" value="PSU_v2.g6263"/>
</dbReference>
<dbReference type="Gene3D" id="3.30.710.10">
    <property type="entry name" value="Potassium Channel Kv1.1, Chain A"/>
    <property type="match status" value="1"/>
</dbReference>
<evidence type="ECO:0000256" key="1">
    <source>
        <dbReference type="SAM" id="MobiDB-lite"/>
    </source>
</evidence>
<name>A0A914Z1M9_9BILA</name>
<feature type="region of interest" description="Disordered" evidence="1">
    <location>
        <begin position="360"/>
        <end position="404"/>
    </location>
</feature>
<feature type="region of interest" description="Disordered" evidence="1">
    <location>
        <begin position="213"/>
        <end position="235"/>
    </location>
</feature>
<feature type="domain" description="BTB" evidence="2">
    <location>
        <begin position="443"/>
        <end position="509"/>
    </location>
</feature>
<dbReference type="PROSITE" id="PS50097">
    <property type="entry name" value="BTB"/>
    <property type="match status" value="1"/>
</dbReference>
<evidence type="ECO:0000313" key="3">
    <source>
        <dbReference type="Proteomes" id="UP000887577"/>
    </source>
</evidence>
<feature type="compositionally biased region" description="Polar residues" evidence="1">
    <location>
        <begin position="213"/>
        <end position="232"/>
    </location>
</feature>
<organism evidence="3 4">
    <name type="scientific">Panagrolaimus superbus</name>
    <dbReference type="NCBI Taxonomy" id="310955"/>
    <lineage>
        <taxon>Eukaryota</taxon>
        <taxon>Metazoa</taxon>
        <taxon>Ecdysozoa</taxon>
        <taxon>Nematoda</taxon>
        <taxon>Chromadorea</taxon>
        <taxon>Rhabditida</taxon>
        <taxon>Tylenchina</taxon>
        <taxon>Panagrolaimomorpha</taxon>
        <taxon>Panagrolaimoidea</taxon>
        <taxon>Panagrolaimidae</taxon>
        <taxon>Panagrolaimus</taxon>
    </lineage>
</organism>
<dbReference type="Proteomes" id="UP000887577">
    <property type="component" value="Unplaced"/>
</dbReference>
<dbReference type="AlphaFoldDB" id="A0A914Z1M9"/>
<dbReference type="SMART" id="SM00225">
    <property type="entry name" value="BTB"/>
    <property type="match status" value="1"/>
</dbReference>
<proteinExistence type="predicted"/>
<dbReference type="InterPro" id="IPR000210">
    <property type="entry name" value="BTB/POZ_dom"/>
</dbReference>
<dbReference type="InterPro" id="IPR011333">
    <property type="entry name" value="SKP1/BTB/POZ_sf"/>
</dbReference>
<dbReference type="Pfam" id="PF00651">
    <property type="entry name" value="BTB"/>
    <property type="match status" value="1"/>
</dbReference>
<reference evidence="4" key="1">
    <citation type="submission" date="2022-11" db="UniProtKB">
        <authorList>
            <consortium name="WormBaseParasite"/>
        </authorList>
    </citation>
    <scope>IDENTIFICATION</scope>
</reference>
<evidence type="ECO:0000259" key="2">
    <source>
        <dbReference type="PROSITE" id="PS50097"/>
    </source>
</evidence>
<keyword evidence="3" id="KW-1185">Reference proteome</keyword>
<accession>A0A914Z1M9</accession>
<feature type="compositionally biased region" description="Low complexity" evidence="1">
    <location>
        <begin position="381"/>
        <end position="396"/>
    </location>
</feature>
<protein>
    <submittedName>
        <fullName evidence="4">BTB domain-containing protein</fullName>
    </submittedName>
</protein>
<dbReference type="SUPFAM" id="SSF54695">
    <property type="entry name" value="POZ domain"/>
    <property type="match status" value="1"/>
</dbReference>